<accession>A0AAV7L3V2</accession>
<sequence>MNLSNGAPLLCSSFPYAAHLRLHKMESKTDPPDDVQVTRPSVENKLDLVVAAIERSCVSMENRIISLAVDFNLPCHCHRKLADSVTGTECKVADLQPTLAATHKNLQELKAHVQSLEAQVDDIDCCSCRSNLHVVGLNEAAEGGDIVAYMEDSLRSFTSPEALSPLSIEMVH</sequence>
<dbReference type="Proteomes" id="UP001066276">
    <property type="component" value="Chromosome 12"/>
</dbReference>
<gene>
    <name evidence="1" type="ORF">NDU88_003407</name>
</gene>
<keyword evidence="2" id="KW-1185">Reference proteome</keyword>
<reference evidence="1" key="1">
    <citation type="journal article" date="2022" name="bioRxiv">
        <title>Sequencing and chromosome-scale assembly of the giantPleurodeles waltlgenome.</title>
        <authorList>
            <person name="Brown T."/>
            <person name="Elewa A."/>
            <person name="Iarovenko S."/>
            <person name="Subramanian E."/>
            <person name="Araus A.J."/>
            <person name="Petzold A."/>
            <person name="Susuki M."/>
            <person name="Suzuki K.-i.T."/>
            <person name="Hayashi T."/>
            <person name="Toyoda A."/>
            <person name="Oliveira C."/>
            <person name="Osipova E."/>
            <person name="Leigh N.D."/>
            <person name="Simon A."/>
            <person name="Yun M.H."/>
        </authorList>
    </citation>
    <scope>NUCLEOTIDE SEQUENCE</scope>
    <source>
        <strain evidence="1">20211129_DDA</strain>
        <tissue evidence="1">Liver</tissue>
    </source>
</reference>
<protein>
    <submittedName>
        <fullName evidence="1">Uncharacterized protein</fullName>
    </submittedName>
</protein>
<evidence type="ECO:0000313" key="2">
    <source>
        <dbReference type="Proteomes" id="UP001066276"/>
    </source>
</evidence>
<name>A0AAV7L3V2_PLEWA</name>
<evidence type="ECO:0000313" key="1">
    <source>
        <dbReference type="EMBL" id="KAJ1083248.1"/>
    </source>
</evidence>
<comment type="caution">
    <text evidence="1">The sequence shown here is derived from an EMBL/GenBank/DDBJ whole genome shotgun (WGS) entry which is preliminary data.</text>
</comment>
<organism evidence="1 2">
    <name type="scientific">Pleurodeles waltl</name>
    <name type="common">Iberian ribbed newt</name>
    <dbReference type="NCBI Taxonomy" id="8319"/>
    <lineage>
        <taxon>Eukaryota</taxon>
        <taxon>Metazoa</taxon>
        <taxon>Chordata</taxon>
        <taxon>Craniata</taxon>
        <taxon>Vertebrata</taxon>
        <taxon>Euteleostomi</taxon>
        <taxon>Amphibia</taxon>
        <taxon>Batrachia</taxon>
        <taxon>Caudata</taxon>
        <taxon>Salamandroidea</taxon>
        <taxon>Salamandridae</taxon>
        <taxon>Pleurodelinae</taxon>
        <taxon>Pleurodeles</taxon>
    </lineage>
</organism>
<proteinExistence type="predicted"/>
<dbReference type="AlphaFoldDB" id="A0AAV7L3V2"/>
<dbReference type="EMBL" id="JANPWB010000016">
    <property type="protein sequence ID" value="KAJ1083248.1"/>
    <property type="molecule type" value="Genomic_DNA"/>
</dbReference>